<dbReference type="RefSeq" id="WP_202766378.1">
    <property type="nucleotide sequence ID" value="NZ_JAESWA010000017.1"/>
</dbReference>
<reference evidence="1" key="1">
    <citation type="submission" date="2021-01" db="EMBL/GenBank/DDBJ databases">
        <title>Genome public.</title>
        <authorList>
            <person name="Liu C."/>
            <person name="Sun Q."/>
        </authorList>
    </citation>
    <scope>NUCLEOTIDE SEQUENCE</scope>
    <source>
        <strain evidence="1">YIM B02565</strain>
    </source>
</reference>
<dbReference type="EMBL" id="JAESWA010000017">
    <property type="protein sequence ID" value="MBL4931003.1"/>
    <property type="molecule type" value="Genomic_DNA"/>
</dbReference>
<organism evidence="1 2">
    <name type="scientific">Clostridium paridis</name>
    <dbReference type="NCBI Taxonomy" id="2803863"/>
    <lineage>
        <taxon>Bacteria</taxon>
        <taxon>Bacillati</taxon>
        <taxon>Bacillota</taxon>
        <taxon>Clostridia</taxon>
        <taxon>Eubacteriales</taxon>
        <taxon>Clostridiaceae</taxon>
        <taxon>Clostridium</taxon>
    </lineage>
</organism>
<proteinExistence type="predicted"/>
<dbReference type="AlphaFoldDB" id="A0A937K3Z2"/>
<evidence type="ECO:0000313" key="1">
    <source>
        <dbReference type="EMBL" id="MBL4931003.1"/>
    </source>
</evidence>
<evidence type="ECO:0008006" key="3">
    <source>
        <dbReference type="Google" id="ProtNLM"/>
    </source>
</evidence>
<protein>
    <recommendedName>
        <fullName evidence="3">DUF2383 domain-containing protein</fullName>
    </recommendedName>
</protein>
<dbReference type="Proteomes" id="UP000623681">
    <property type="component" value="Unassembled WGS sequence"/>
</dbReference>
<gene>
    <name evidence="1" type="ORF">JK634_04235</name>
</gene>
<evidence type="ECO:0000313" key="2">
    <source>
        <dbReference type="Proteomes" id="UP000623681"/>
    </source>
</evidence>
<sequence length="156" mass="18363">MAYNVIDLIDKAIVIDKRRIKMYENIANENADVPSIRVISKVLIKQVKKTIEYYEAIKEEAKKLELDEIDFYVYDKIAFIINEFSKKLDMPEIHNVNEFLVSSLNLNRDLKALFIDVQGRFVKNEKDVKSETYRILSLAIKNKEKQIKALEELIKH</sequence>
<keyword evidence="2" id="KW-1185">Reference proteome</keyword>
<name>A0A937K3Z2_9CLOT</name>
<accession>A0A937K3Z2</accession>
<comment type="caution">
    <text evidence="1">The sequence shown here is derived from an EMBL/GenBank/DDBJ whole genome shotgun (WGS) entry which is preliminary data.</text>
</comment>